<evidence type="ECO:0000313" key="2">
    <source>
        <dbReference type="Proteomes" id="UP000017836"/>
    </source>
</evidence>
<organism evidence="1 2">
    <name type="scientific">Amborella trichopoda</name>
    <dbReference type="NCBI Taxonomy" id="13333"/>
    <lineage>
        <taxon>Eukaryota</taxon>
        <taxon>Viridiplantae</taxon>
        <taxon>Streptophyta</taxon>
        <taxon>Embryophyta</taxon>
        <taxon>Tracheophyta</taxon>
        <taxon>Spermatophyta</taxon>
        <taxon>Magnoliopsida</taxon>
        <taxon>Amborellales</taxon>
        <taxon>Amborellaceae</taxon>
        <taxon>Amborella</taxon>
    </lineage>
</organism>
<keyword evidence="2" id="KW-1185">Reference proteome</keyword>
<sequence>MWLQKVYCRSSSLYYQSDLFNRGVLWLQKVYCWSESLHCWRVCPHCRSDLFNRRSVVAPEDVPLERVIALLEGVLLEQVFV</sequence>
<protein>
    <submittedName>
        <fullName evidence="1">Uncharacterized protein</fullName>
    </submittedName>
</protein>
<proteinExistence type="predicted"/>
<dbReference type="Gramene" id="ERN00739">
    <property type="protein sequence ID" value="ERN00739"/>
    <property type="gene ID" value="AMTR_s00106p00117270"/>
</dbReference>
<dbReference type="HOGENOM" id="CLU_2577085_0_0_1"/>
<reference evidence="2" key="1">
    <citation type="journal article" date="2013" name="Science">
        <title>The Amborella genome and the evolution of flowering plants.</title>
        <authorList>
            <consortium name="Amborella Genome Project"/>
        </authorList>
    </citation>
    <scope>NUCLEOTIDE SEQUENCE [LARGE SCALE GENOMIC DNA]</scope>
</reference>
<dbReference type="AlphaFoldDB" id="W1NZG4"/>
<dbReference type="EMBL" id="KI394815">
    <property type="protein sequence ID" value="ERN00739.1"/>
    <property type="molecule type" value="Genomic_DNA"/>
</dbReference>
<accession>W1NZG4</accession>
<dbReference type="Proteomes" id="UP000017836">
    <property type="component" value="Unassembled WGS sequence"/>
</dbReference>
<name>W1NZG4_AMBTC</name>
<evidence type="ECO:0000313" key="1">
    <source>
        <dbReference type="EMBL" id="ERN00739.1"/>
    </source>
</evidence>
<gene>
    <name evidence="1" type="ORF">AMTR_s00106p00117270</name>
</gene>